<dbReference type="Proteomes" id="UP000175989">
    <property type="component" value="Unassembled WGS sequence"/>
</dbReference>
<reference evidence="4" key="1">
    <citation type="journal article" date="2016" name="Front. Microbiol.">
        <title>Molecular Keys to the Janthinobacterium and Duganella spp. Interaction with the Plant Pathogen Fusarium graminearum.</title>
        <authorList>
            <person name="Haack F.S."/>
            <person name="Poehlein A."/>
            <person name="Kroger C."/>
            <person name="Voigt C.A."/>
            <person name="Piepenbring M."/>
            <person name="Bode H.B."/>
            <person name="Daniel R."/>
            <person name="Schafer W."/>
            <person name="Streit W.R."/>
        </authorList>
    </citation>
    <scope>NUCLEOTIDE SEQUENCE [LARGE SCALE GENOMIC DNA]</scope>
    <source>
        <strain evidence="4">T54</strain>
    </source>
</reference>
<dbReference type="GO" id="GO:0047241">
    <property type="term" value="F:lipopolysaccharide N-acetylmannosaminouronosyltransferase activity"/>
    <property type="evidence" value="ECO:0007669"/>
    <property type="project" value="UniProtKB-EC"/>
</dbReference>
<dbReference type="Pfam" id="PF03808">
    <property type="entry name" value="Glyco_tran_WecG"/>
    <property type="match status" value="1"/>
</dbReference>
<organism evidence="3 4">
    <name type="scientific">Duganella phyllosphaerae</name>
    <dbReference type="NCBI Taxonomy" id="762836"/>
    <lineage>
        <taxon>Bacteria</taxon>
        <taxon>Pseudomonadati</taxon>
        <taxon>Pseudomonadota</taxon>
        <taxon>Betaproteobacteria</taxon>
        <taxon>Burkholderiales</taxon>
        <taxon>Oxalobacteraceae</taxon>
        <taxon>Telluria group</taxon>
        <taxon>Duganella</taxon>
    </lineage>
</organism>
<dbReference type="InterPro" id="IPR004629">
    <property type="entry name" value="WecG_TagA_CpsF"/>
</dbReference>
<dbReference type="PANTHER" id="PTHR34136:SF1">
    <property type="entry name" value="UDP-N-ACETYL-D-MANNOSAMINURONIC ACID TRANSFERASE"/>
    <property type="match status" value="1"/>
</dbReference>
<evidence type="ECO:0000256" key="1">
    <source>
        <dbReference type="ARBA" id="ARBA00022676"/>
    </source>
</evidence>
<evidence type="ECO:0000313" key="3">
    <source>
        <dbReference type="EMBL" id="OFA05948.1"/>
    </source>
</evidence>
<keyword evidence="1 3" id="KW-0328">Glycosyltransferase</keyword>
<sequence length="242" mass="27249">MEARAEILSISQFPVLSTTGDALAERLLGRLARGEQTVLFYANTNLVVKCRFLLDHVNDPGMLLVNDGIGLDIAAKLLHGKRFADNLNGTDFTPLLFARSARPLKVFMVGGKPEILARAVAHVQQRLGQQVVGSCDGYDGLRTAADIDQRIHASGADVVLVAMGNPIQERWILEHRTALEGGIWMGVGALFDFWAGDKPRAPRLMQRLRLEWLFRLSLEPRRLLRRYTWDILVFLRMCLKYR</sequence>
<dbReference type="PATRIC" id="fig|762836.4.peg.1495"/>
<comment type="caution">
    <text evidence="3">The sequence shown here is derived from an EMBL/GenBank/DDBJ whole genome shotgun (WGS) entry which is preliminary data.</text>
</comment>
<dbReference type="PANTHER" id="PTHR34136">
    <property type="match status" value="1"/>
</dbReference>
<evidence type="ECO:0000256" key="2">
    <source>
        <dbReference type="ARBA" id="ARBA00022679"/>
    </source>
</evidence>
<accession>A0A1E7X1C5</accession>
<evidence type="ECO:0000313" key="4">
    <source>
        <dbReference type="Proteomes" id="UP000175989"/>
    </source>
</evidence>
<keyword evidence="4" id="KW-1185">Reference proteome</keyword>
<proteinExistence type="predicted"/>
<dbReference type="RefSeq" id="WP_070247151.1">
    <property type="nucleotide sequence ID" value="NZ_LROM01000065.1"/>
</dbReference>
<name>A0A1E7X1C5_9BURK</name>
<dbReference type="OrthoDB" id="9808602at2"/>
<dbReference type="CDD" id="cd06533">
    <property type="entry name" value="Glyco_transf_WecG_TagA"/>
    <property type="match status" value="1"/>
</dbReference>
<protein>
    <submittedName>
        <fullName evidence="3">UDP-N-acetyl-D-mannosaminuronic acid transferase</fullName>
        <ecNumber evidence="3">2.4.1.180</ecNumber>
    </submittedName>
</protein>
<dbReference type="EC" id="2.4.1.180" evidence="3"/>
<gene>
    <name evidence="3" type="primary">wecG</name>
    <name evidence="3" type="ORF">DUPY_14300</name>
</gene>
<dbReference type="EMBL" id="LROM01000065">
    <property type="protein sequence ID" value="OFA05948.1"/>
    <property type="molecule type" value="Genomic_DNA"/>
</dbReference>
<dbReference type="AlphaFoldDB" id="A0A1E7X1C5"/>
<dbReference type="NCBIfam" id="TIGR00696">
    <property type="entry name" value="wecG_tagA_cpsF"/>
    <property type="match status" value="1"/>
</dbReference>
<keyword evidence="2 3" id="KW-0808">Transferase</keyword>